<dbReference type="STRING" id="290340.AAur_3945"/>
<dbReference type="KEGG" id="aau:AAur_3945"/>
<sequence length="198" mass="21185">MAGLPGALLPRGCPDATLDLRQKSLVSDETASLSVVQGGVSPWNAGNPAILQRWSSSMAEAEDVDYTLRLEPDNVLLLAWDAGARIEAGNARAAVDAVNQVAAGNRYPLLVRMANASHLSREARDVFIEPCAASRIALLGENAVDRILVDYQLAAQPAPCPTRFFTSEAEAMAWLLEPDQQSDDRQVKDCQTGRGGSP</sequence>
<name>A1RBK8_PAEAT</name>
<proteinExistence type="predicted"/>
<dbReference type="Pfam" id="PF25056">
    <property type="entry name" value="DUF7793"/>
    <property type="match status" value="1"/>
</dbReference>
<evidence type="ECO:0000256" key="1">
    <source>
        <dbReference type="SAM" id="MobiDB-lite"/>
    </source>
</evidence>
<accession>A1RBK8</accession>
<organism evidence="3 4">
    <name type="scientific">Paenarthrobacter aurescens (strain TC1)</name>
    <dbReference type="NCBI Taxonomy" id="290340"/>
    <lineage>
        <taxon>Bacteria</taxon>
        <taxon>Bacillati</taxon>
        <taxon>Actinomycetota</taxon>
        <taxon>Actinomycetes</taxon>
        <taxon>Micrococcales</taxon>
        <taxon>Micrococcaceae</taxon>
        <taxon>Paenarthrobacter</taxon>
    </lineage>
</organism>
<dbReference type="OrthoDB" id="4945438at2"/>
<feature type="region of interest" description="Disordered" evidence="1">
    <location>
        <begin position="178"/>
        <end position="198"/>
    </location>
</feature>
<dbReference type="Proteomes" id="UP000000637">
    <property type="component" value="Chromosome"/>
</dbReference>
<dbReference type="EMBL" id="CP000474">
    <property type="protein sequence ID" value="ABM07861.1"/>
    <property type="molecule type" value="Genomic_DNA"/>
</dbReference>
<dbReference type="InterPro" id="IPR056695">
    <property type="entry name" value="DUF7793"/>
</dbReference>
<protein>
    <recommendedName>
        <fullName evidence="2">DUF7793 domain-containing protein</fullName>
    </recommendedName>
</protein>
<gene>
    <name evidence="3" type="ordered locus">AAur_3945</name>
</gene>
<feature type="domain" description="DUF7793" evidence="2">
    <location>
        <begin position="71"/>
        <end position="175"/>
    </location>
</feature>
<dbReference type="AlphaFoldDB" id="A1RBK8"/>
<evidence type="ECO:0000259" key="2">
    <source>
        <dbReference type="Pfam" id="PF25056"/>
    </source>
</evidence>
<evidence type="ECO:0000313" key="4">
    <source>
        <dbReference type="Proteomes" id="UP000000637"/>
    </source>
</evidence>
<dbReference type="Gene3D" id="3.40.1680.10">
    <property type="entry name" value="yp_829618.1 domain like"/>
    <property type="match status" value="1"/>
</dbReference>
<dbReference type="HOGENOM" id="CLU_1375742_0_0_11"/>
<evidence type="ECO:0000313" key="3">
    <source>
        <dbReference type="EMBL" id="ABM07861.1"/>
    </source>
</evidence>
<keyword evidence="4" id="KW-1185">Reference proteome</keyword>
<dbReference type="Gene3D" id="3.40.970.30">
    <property type="entry name" value="yp_829618.1 like domains"/>
    <property type="match status" value="1"/>
</dbReference>
<reference evidence="3 4" key="1">
    <citation type="journal article" date="2006" name="PLoS Genet.">
        <title>Secrets of soil survival revealed by the genome sequence of Arthrobacter aurescens TC1.</title>
        <authorList>
            <person name="Mongodin E.F."/>
            <person name="Shapir N."/>
            <person name="Daugherty S.C."/>
            <person name="DeBoy R.T."/>
            <person name="Emerson J.B."/>
            <person name="Shvartzbeyn A."/>
            <person name="Radune D."/>
            <person name="Vamathevan J."/>
            <person name="Riggs F."/>
            <person name="Grinberg V."/>
            <person name="Khouri H."/>
            <person name="Wackett L.P."/>
            <person name="Nelson K.E."/>
            <person name="Sadowsky M.J."/>
        </authorList>
    </citation>
    <scope>NUCLEOTIDE SEQUENCE [LARGE SCALE GENOMIC DNA]</scope>
    <source>
        <strain evidence="3 4">TC1</strain>
    </source>
</reference>